<evidence type="ECO:0000256" key="2">
    <source>
        <dbReference type="SAM" id="MobiDB-lite"/>
    </source>
</evidence>
<dbReference type="AlphaFoldDB" id="A0A1T2X372"/>
<accession>A0A1T2X372</accession>
<gene>
    <name evidence="4" type="ORF">BVG16_24785</name>
</gene>
<name>A0A1T2X372_9BACL</name>
<dbReference type="GO" id="GO:0015888">
    <property type="term" value="P:thiamine transport"/>
    <property type="evidence" value="ECO:0007669"/>
    <property type="project" value="TreeGrafter"/>
</dbReference>
<keyword evidence="1 3" id="KW-0732">Signal</keyword>
<dbReference type="STRING" id="1324314.BVG16_24785"/>
<feature type="region of interest" description="Disordered" evidence="2">
    <location>
        <begin position="27"/>
        <end position="49"/>
    </location>
</feature>
<dbReference type="OrthoDB" id="179400at2"/>
<organism evidence="4 5">
    <name type="scientific">Paenibacillus selenitireducens</name>
    <dbReference type="NCBI Taxonomy" id="1324314"/>
    <lineage>
        <taxon>Bacteria</taxon>
        <taxon>Bacillati</taxon>
        <taxon>Bacillota</taxon>
        <taxon>Bacilli</taxon>
        <taxon>Bacillales</taxon>
        <taxon>Paenibacillaceae</taxon>
        <taxon>Paenibacillus</taxon>
    </lineage>
</organism>
<dbReference type="InterPro" id="IPR006059">
    <property type="entry name" value="SBP"/>
</dbReference>
<dbReference type="Proteomes" id="UP000190188">
    <property type="component" value="Unassembled WGS sequence"/>
</dbReference>
<comment type="caution">
    <text evidence="4">The sequence shown here is derived from an EMBL/GenBank/DDBJ whole genome shotgun (WGS) entry which is preliminary data.</text>
</comment>
<evidence type="ECO:0000313" key="5">
    <source>
        <dbReference type="Proteomes" id="UP000190188"/>
    </source>
</evidence>
<dbReference type="PROSITE" id="PS51257">
    <property type="entry name" value="PROKAR_LIPOPROTEIN"/>
    <property type="match status" value="1"/>
</dbReference>
<proteinExistence type="predicted"/>
<protein>
    <submittedName>
        <fullName evidence="4">ABC transporter substrate-binding protein</fullName>
    </submittedName>
</protein>
<dbReference type="SUPFAM" id="SSF53850">
    <property type="entry name" value="Periplasmic binding protein-like II"/>
    <property type="match status" value="1"/>
</dbReference>
<dbReference type="EMBL" id="MSZX01000011">
    <property type="protein sequence ID" value="OPA74341.1"/>
    <property type="molecule type" value="Genomic_DNA"/>
</dbReference>
<evidence type="ECO:0000256" key="1">
    <source>
        <dbReference type="ARBA" id="ARBA00022729"/>
    </source>
</evidence>
<sequence>MKTRRFASIILALTLMTSLFTACGGTKTSTNTSDSPTSKPAATNETKTDNNTAIKGNLVFAGNGATVEALFKDEIFKKFNEKYPDVKLTYVAGVATDIVAKVKAQQGSAQIDIAFIEGSEQETGRVEGLWEALNPAEIPNMSKISDQFKVADNSGVTINYTPMGISYNSKLVKEKNLPIPASWNDLALPEMKGNITLTEMSSNFGRSATIMLSYANGGSEADMATGFEKLKTIATYMPTFAKTAAQIQQNLQNNTAAYTAWTMARSIVQKDAGVELEFVIPKEGANVVPTVASIVKGSKNPEAAKAFIDFLLTEDVQSLFATKLYYNPVIDVALPDDIGKLLNFDKSKIVNFNYSTISDNKKAWLETFNKEIAPLVGK</sequence>
<feature type="chain" id="PRO_5039189214" evidence="3">
    <location>
        <begin position="23"/>
        <end position="378"/>
    </location>
</feature>
<dbReference type="CDD" id="cd13589">
    <property type="entry name" value="PBP2_polyamine_RpCGA009"/>
    <property type="match status" value="1"/>
</dbReference>
<evidence type="ECO:0000313" key="4">
    <source>
        <dbReference type="EMBL" id="OPA74341.1"/>
    </source>
</evidence>
<dbReference type="PANTHER" id="PTHR30006:SF2">
    <property type="entry name" value="ABC TRANSPORTER SUBSTRATE-BINDING PROTEIN"/>
    <property type="match status" value="1"/>
</dbReference>
<keyword evidence="5" id="KW-1185">Reference proteome</keyword>
<evidence type="ECO:0000256" key="3">
    <source>
        <dbReference type="SAM" id="SignalP"/>
    </source>
</evidence>
<reference evidence="4 5" key="1">
    <citation type="submission" date="2017-01" db="EMBL/GenBank/DDBJ databases">
        <title>Genome analysis of Paenibacillus selenitrireducens ES3-24.</title>
        <authorList>
            <person name="Xu D."/>
            <person name="Yao R."/>
            <person name="Zheng S."/>
        </authorList>
    </citation>
    <scope>NUCLEOTIDE SEQUENCE [LARGE SCALE GENOMIC DNA]</scope>
    <source>
        <strain evidence="4 5">ES3-24</strain>
    </source>
</reference>
<dbReference type="PANTHER" id="PTHR30006">
    <property type="entry name" value="THIAMINE-BINDING PERIPLASMIC PROTEIN-RELATED"/>
    <property type="match status" value="1"/>
</dbReference>
<dbReference type="RefSeq" id="WP_078501889.1">
    <property type="nucleotide sequence ID" value="NZ_MSZX01000011.1"/>
</dbReference>
<dbReference type="GO" id="GO:0030975">
    <property type="term" value="F:thiamine binding"/>
    <property type="evidence" value="ECO:0007669"/>
    <property type="project" value="TreeGrafter"/>
</dbReference>
<dbReference type="GO" id="GO:0030976">
    <property type="term" value="F:thiamine pyrophosphate binding"/>
    <property type="evidence" value="ECO:0007669"/>
    <property type="project" value="TreeGrafter"/>
</dbReference>
<feature type="signal peptide" evidence="3">
    <location>
        <begin position="1"/>
        <end position="22"/>
    </location>
</feature>
<dbReference type="Pfam" id="PF13416">
    <property type="entry name" value="SBP_bac_8"/>
    <property type="match status" value="1"/>
</dbReference>
<dbReference type="Gene3D" id="3.40.190.10">
    <property type="entry name" value="Periplasmic binding protein-like II"/>
    <property type="match status" value="2"/>
</dbReference>
<dbReference type="GO" id="GO:0030288">
    <property type="term" value="C:outer membrane-bounded periplasmic space"/>
    <property type="evidence" value="ECO:0007669"/>
    <property type="project" value="TreeGrafter"/>
</dbReference>